<evidence type="ECO:0000256" key="1">
    <source>
        <dbReference type="SAM" id="MobiDB-lite"/>
    </source>
</evidence>
<reference evidence="3" key="1">
    <citation type="journal article" date="2017" name="Nat. Ecol. Evol.">
        <title>Genome expansion and lineage-specific genetic innovations in the forest pathogenic fungi Armillaria.</title>
        <authorList>
            <person name="Sipos G."/>
            <person name="Prasanna A.N."/>
            <person name="Walter M.C."/>
            <person name="O'Connor E."/>
            <person name="Balint B."/>
            <person name="Krizsan K."/>
            <person name="Kiss B."/>
            <person name="Hess J."/>
            <person name="Varga T."/>
            <person name="Slot J."/>
            <person name="Riley R."/>
            <person name="Boka B."/>
            <person name="Rigling D."/>
            <person name="Barry K."/>
            <person name="Lee J."/>
            <person name="Mihaltcheva S."/>
            <person name="LaButti K."/>
            <person name="Lipzen A."/>
            <person name="Waldron R."/>
            <person name="Moloney N.M."/>
            <person name="Sperisen C."/>
            <person name="Kredics L."/>
            <person name="Vagvoelgyi C."/>
            <person name="Patrignani A."/>
            <person name="Fitzpatrick D."/>
            <person name="Nagy I."/>
            <person name="Doyle S."/>
            <person name="Anderson J.B."/>
            <person name="Grigoriev I.V."/>
            <person name="Gueldener U."/>
            <person name="Muensterkoetter M."/>
            <person name="Nagy L.G."/>
        </authorList>
    </citation>
    <scope>NUCLEOTIDE SEQUENCE [LARGE SCALE GENOMIC DNA]</scope>
    <source>
        <strain evidence="3">C18/9</strain>
    </source>
</reference>
<sequence length="790" mass="87844">MSTTDTNEKRKPGNSTWAIGSRTPFFESQEGNWRAHVRVRKAGEFYDYITLRYQVKYEGIAADADLENPTPDMPTAEQIEAWKAARKEEEKDLSPDQLAEKQALDTSLYKNLRMRIASWFNWRFNGVRHGSQERFAKTIEVAIQQEAKPRHRRFIDVYSDIFYQSHIKQDVDAEYAQSAVKSERICFSITKMKIKEHWEQEREDVKTMVHNRVETDFQEAMSKYKKLTTRPKDKTAEDYHLALTQGSNYVQVIANTLRDRFGLQVSVLLAGPIGANGGAVEVRSIHSGTTSTGLTWPQFDPVGFHALEKSMMHFGLKSFSAVSMSLLTHMLMCSLGEEERSARALKGTWVGDEDIDDTSEIASSAEHVPDCKLSSAVFAKQAPPAHGNNFGTPQKTSAGHGKQDVADNAENGNKSRVSKAENDHQSGIAINSNDPNQPPTKSTNPHDNPIDVQLNLSTHRADSSTLHTQASAPTSNISVPSPAGASINKDDTSIDTDHASIDIDDTSIDIDDTSIGTDGQCDSSGSDRVSPLCPLAADIAAEQPAQGDPKSSVEEQEIETGLSDDDDNALALATAKDKQGFWDAANPNKWYPELRAAFEGFRHGALWDSLWTRAVDSFVVFEGAYGFAEKGKGLGTKNRPACVHAFMKEHRRWGKPRDIGDLTVFNEEWWAWWGSLQPSGRTEGMFNFARPKKLDWEGLERCNGGMGFILMLGSLLWWGEAAYAVGKGSEPWWNWREALIDFTWAIEHMIWTTELGSGSSAGKAAKRKCSEGMEAVEGRKSKVLPQFMNS</sequence>
<protein>
    <submittedName>
        <fullName evidence="2">Uncharacterized protein</fullName>
    </submittedName>
</protein>
<dbReference type="Proteomes" id="UP000219338">
    <property type="component" value="Unassembled WGS sequence"/>
</dbReference>
<feature type="region of interest" description="Disordered" evidence="1">
    <location>
        <begin position="1"/>
        <end position="21"/>
    </location>
</feature>
<organism evidence="2 3">
    <name type="scientific">Armillaria ostoyae</name>
    <name type="common">Armillaria root rot fungus</name>
    <dbReference type="NCBI Taxonomy" id="47428"/>
    <lineage>
        <taxon>Eukaryota</taxon>
        <taxon>Fungi</taxon>
        <taxon>Dikarya</taxon>
        <taxon>Basidiomycota</taxon>
        <taxon>Agaricomycotina</taxon>
        <taxon>Agaricomycetes</taxon>
        <taxon>Agaricomycetidae</taxon>
        <taxon>Agaricales</taxon>
        <taxon>Marasmiineae</taxon>
        <taxon>Physalacriaceae</taxon>
        <taxon>Armillaria</taxon>
    </lineage>
</organism>
<evidence type="ECO:0000313" key="2">
    <source>
        <dbReference type="EMBL" id="SJL13400.1"/>
    </source>
</evidence>
<feature type="compositionally biased region" description="Basic and acidic residues" evidence="1">
    <location>
        <begin position="488"/>
        <end position="501"/>
    </location>
</feature>
<gene>
    <name evidence="2" type="ORF">ARMOST_16843</name>
</gene>
<feature type="compositionally biased region" description="Polar residues" evidence="1">
    <location>
        <begin position="454"/>
        <end position="479"/>
    </location>
</feature>
<feature type="compositionally biased region" description="Polar residues" evidence="1">
    <location>
        <begin position="428"/>
        <end position="446"/>
    </location>
</feature>
<name>A0A284RXC1_ARMOS</name>
<feature type="compositionally biased region" description="Acidic residues" evidence="1">
    <location>
        <begin position="502"/>
        <end position="512"/>
    </location>
</feature>
<dbReference type="STRING" id="47428.A0A284RXC1"/>
<accession>A0A284RXC1</accession>
<feature type="compositionally biased region" description="Acidic residues" evidence="1">
    <location>
        <begin position="554"/>
        <end position="567"/>
    </location>
</feature>
<dbReference type="OrthoDB" id="2980832at2759"/>
<feature type="region of interest" description="Disordered" evidence="1">
    <location>
        <begin position="382"/>
        <end position="529"/>
    </location>
</feature>
<dbReference type="EMBL" id="FUEG01000020">
    <property type="protein sequence ID" value="SJL13400.1"/>
    <property type="molecule type" value="Genomic_DNA"/>
</dbReference>
<dbReference type="AlphaFoldDB" id="A0A284RXC1"/>
<keyword evidence="3" id="KW-1185">Reference proteome</keyword>
<evidence type="ECO:0000313" key="3">
    <source>
        <dbReference type="Proteomes" id="UP000219338"/>
    </source>
</evidence>
<feature type="compositionally biased region" description="Basic and acidic residues" evidence="1">
    <location>
        <begin position="1"/>
        <end position="11"/>
    </location>
</feature>
<proteinExistence type="predicted"/>
<feature type="region of interest" description="Disordered" evidence="1">
    <location>
        <begin position="542"/>
        <end position="567"/>
    </location>
</feature>